<keyword evidence="1" id="KW-0863">Zinc-finger</keyword>
<feature type="region of interest" description="Disordered" evidence="2">
    <location>
        <begin position="470"/>
        <end position="496"/>
    </location>
</feature>
<organism evidence="4 5">
    <name type="scientific">Oryza sativa subsp. japonica</name>
    <name type="common">Rice</name>
    <dbReference type="NCBI Taxonomy" id="39947"/>
    <lineage>
        <taxon>Eukaryota</taxon>
        <taxon>Viridiplantae</taxon>
        <taxon>Streptophyta</taxon>
        <taxon>Embryophyta</taxon>
        <taxon>Tracheophyta</taxon>
        <taxon>Spermatophyta</taxon>
        <taxon>Magnoliopsida</taxon>
        <taxon>Liliopsida</taxon>
        <taxon>Poales</taxon>
        <taxon>Poaceae</taxon>
        <taxon>BOP clade</taxon>
        <taxon>Oryzoideae</taxon>
        <taxon>Oryzeae</taxon>
        <taxon>Oryzinae</taxon>
        <taxon>Oryza</taxon>
        <taxon>Oryza sativa</taxon>
    </lineage>
</organism>
<dbReference type="PROSITE" id="PS50158">
    <property type="entry name" value="ZF_CCHC"/>
    <property type="match status" value="1"/>
</dbReference>
<gene>
    <name evidence="4" type="ORF">OSJNBa0004B23.2</name>
</gene>
<dbReference type="GO" id="GO:0003676">
    <property type="term" value="F:nucleic acid binding"/>
    <property type="evidence" value="ECO:0007669"/>
    <property type="project" value="InterPro"/>
</dbReference>
<dbReference type="Gene3D" id="4.10.60.10">
    <property type="entry name" value="Zinc finger, CCHC-type"/>
    <property type="match status" value="1"/>
</dbReference>
<dbReference type="PANTHER" id="PTHR33170">
    <property type="entry name" value="DUF4283 DOMAIN-CONTAINING PROTEIN-RELATED"/>
    <property type="match status" value="1"/>
</dbReference>
<name>Q60E21_ORYSJ</name>
<feature type="domain" description="CCHC-type" evidence="3">
    <location>
        <begin position="250"/>
        <end position="263"/>
    </location>
</feature>
<dbReference type="Proteomes" id="UP000000763">
    <property type="component" value="Chromosome 5"/>
</dbReference>
<dbReference type="InterPro" id="IPR000477">
    <property type="entry name" value="RT_dom"/>
</dbReference>
<proteinExistence type="predicted"/>
<evidence type="ECO:0000313" key="5">
    <source>
        <dbReference type="Proteomes" id="UP000000763"/>
    </source>
</evidence>
<keyword evidence="1" id="KW-0479">Metal-binding</keyword>
<evidence type="ECO:0000256" key="1">
    <source>
        <dbReference type="PROSITE-ProRule" id="PRU00047"/>
    </source>
</evidence>
<dbReference type="AlphaFoldDB" id="Q60E21"/>
<accession>Q60E21</accession>
<dbReference type="InterPro" id="IPR001878">
    <property type="entry name" value="Znf_CCHC"/>
</dbReference>
<dbReference type="GO" id="GO:0008270">
    <property type="term" value="F:zinc ion binding"/>
    <property type="evidence" value="ECO:0007669"/>
    <property type="project" value="UniProtKB-KW"/>
</dbReference>
<feature type="compositionally biased region" description="Basic and acidic residues" evidence="2">
    <location>
        <begin position="471"/>
        <end position="494"/>
    </location>
</feature>
<sequence>MPGLKERRVRESLRFLCVFSSRARTRKLRGRRPKTHEQKREETMVWREGKNWNHHGNRNWGSSGGGFREQEEEDFYHGAGRSEGGRLGFQPGSGIGAQRDFGNLQQEYGRFRQGIRPRGSRSFGARRGGFGGRPGRSGFGGGACFSQGGDGPAGTNRNNRGEVGGLSGKEGHNSKVTREGAGKELVGGARSSNGSGAIHNDIGSEDTKGKKKVVMVEDSGIIGLGYDPTLFEDQKCVVDDVRSVAKVIGCSKCAQKGHVVADCTIEVCCDICNSDSHVNHRCPILKIPKPSVQAVGYAVEGLGFNHIPHTPLQRSKKGTKMALTTRKSDFGRIFVAVLDPTIIPRKLDVVIGDHYFELKFEVEKKGFDENGEEVEFMQEGGGDGDGSKDNEKDMRDEEEEEEGRSPKRARNDDMVVEGKEGGNGDSEEAMSNGRGEREDEEVFLGGIADEVIDVAMEKVLGEIFDNIEVEGDGREDGQKRKRREEEGAGKEEKGLPMALDKTKRKSWRGWAKNVSGSYKKEKVKLLALTGDLDKIAETRLLISEELDRKNAMKDRLAKLLREEELKWYQRAKTKRVLEGDRVIKGETQLKKYITAYYKGLFGRPEESNFSLVESLREDIPQVSEEENNVLTKVFTEEEVKAAVFQMEYNKASGPDDFPAEFYQVFWEVDWKFLQQTLRMKGFEPRWCKWIDQVVRGGSVAVKVNDEIGNFFQTKKGLRQGDPLSPLLFNLVADMLAVLIQRTSEHGKIHGVIPHLVDDGLSILQYADDTIHFMEHDLEDAKNLKLVLSAFKRLSGLKINFHKSELLCFGKAIEVEREYALLFGCKTGSYL</sequence>
<keyword evidence="1" id="KW-0862">Zinc</keyword>
<feature type="region of interest" description="Disordered" evidence="2">
    <location>
        <begin position="375"/>
        <end position="439"/>
    </location>
</feature>
<feature type="compositionally biased region" description="Basic and acidic residues" evidence="2">
    <location>
        <begin position="403"/>
        <end position="422"/>
    </location>
</feature>
<evidence type="ECO:0000256" key="2">
    <source>
        <dbReference type="SAM" id="MobiDB-lite"/>
    </source>
</evidence>
<feature type="region of interest" description="Disordered" evidence="2">
    <location>
        <begin position="78"/>
        <end position="99"/>
    </location>
</feature>
<reference evidence="5" key="1">
    <citation type="journal article" date="2005" name="Nature">
        <title>The map-based sequence of the rice genome.</title>
        <authorList>
            <consortium name="International rice genome sequencing project (IRGSP)"/>
            <person name="Matsumoto T."/>
            <person name="Wu J."/>
            <person name="Kanamori H."/>
            <person name="Katayose Y."/>
            <person name="Fujisawa M."/>
            <person name="Namiki N."/>
            <person name="Mizuno H."/>
            <person name="Yamamoto K."/>
            <person name="Antonio B.A."/>
            <person name="Baba T."/>
            <person name="Sakata K."/>
            <person name="Nagamura Y."/>
            <person name="Aoki H."/>
            <person name="Arikawa K."/>
            <person name="Arita K."/>
            <person name="Bito T."/>
            <person name="Chiden Y."/>
            <person name="Fujitsuka N."/>
            <person name="Fukunaka R."/>
            <person name="Hamada M."/>
            <person name="Harada C."/>
            <person name="Hayashi A."/>
            <person name="Hijishita S."/>
            <person name="Honda M."/>
            <person name="Hosokawa S."/>
            <person name="Ichikawa Y."/>
            <person name="Idonuma A."/>
            <person name="Iijima M."/>
            <person name="Ikeda M."/>
            <person name="Ikeno M."/>
            <person name="Ito K."/>
            <person name="Ito S."/>
            <person name="Ito T."/>
            <person name="Ito Y."/>
            <person name="Ito Y."/>
            <person name="Iwabuchi A."/>
            <person name="Kamiya K."/>
            <person name="Karasawa W."/>
            <person name="Kurita K."/>
            <person name="Katagiri S."/>
            <person name="Kikuta A."/>
            <person name="Kobayashi H."/>
            <person name="Kobayashi N."/>
            <person name="Machita K."/>
            <person name="Maehara T."/>
            <person name="Masukawa M."/>
            <person name="Mizubayashi T."/>
            <person name="Mukai Y."/>
            <person name="Nagasaki H."/>
            <person name="Nagata Y."/>
            <person name="Naito S."/>
            <person name="Nakashima M."/>
            <person name="Nakama Y."/>
            <person name="Nakamichi Y."/>
            <person name="Nakamura M."/>
            <person name="Meguro A."/>
            <person name="Negishi M."/>
            <person name="Ohta I."/>
            <person name="Ohta T."/>
            <person name="Okamoto M."/>
            <person name="Ono N."/>
            <person name="Saji S."/>
            <person name="Sakaguchi M."/>
            <person name="Sakai K."/>
            <person name="Shibata M."/>
            <person name="Shimokawa T."/>
            <person name="Song J."/>
            <person name="Takazaki Y."/>
            <person name="Terasawa K."/>
            <person name="Tsugane M."/>
            <person name="Tsuji K."/>
            <person name="Ueda S."/>
            <person name="Waki K."/>
            <person name="Yamagata H."/>
            <person name="Yamamoto M."/>
            <person name="Yamamoto S."/>
            <person name="Yamane H."/>
            <person name="Yoshiki S."/>
            <person name="Yoshihara R."/>
            <person name="Yukawa K."/>
            <person name="Zhong H."/>
            <person name="Yano M."/>
            <person name="Yuan Q."/>
            <person name="Ouyang S."/>
            <person name="Liu J."/>
            <person name="Jones K.M."/>
            <person name="Gansberger K."/>
            <person name="Moffat K."/>
            <person name="Hill J."/>
            <person name="Bera J."/>
            <person name="Fadrosh D."/>
            <person name="Jin S."/>
            <person name="Johri S."/>
            <person name="Kim M."/>
            <person name="Overton L."/>
            <person name="Reardon M."/>
            <person name="Tsitrin T."/>
            <person name="Vuong H."/>
            <person name="Weaver B."/>
            <person name="Ciecko A."/>
            <person name="Tallon L."/>
            <person name="Jackson J."/>
            <person name="Pai G."/>
            <person name="Aken S.V."/>
            <person name="Utterback T."/>
            <person name="Reidmuller S."/>
            <person name="Feldblyum T."/>
            <person name="Hsiao J."/>
            <person name="Zismann V."/>
            <person name="Iobst S."/>
            <person name="de Vazeille A.R."/>
            <person name="Buell C.R."/>
            <person name="Ying K."/>
            <person name="Li Y."/>
            <person name="Lu T."/>
            <person name="Huang Y."/>
            <person name="Zhao Q."/>
            <person name="Feng Q."/>
            <person name="Zhang L."/>
            <person name="Zhu J."/>
            <person name="Weng Q."/>
            <person name="Mu J."/>
            <person name="Lu Y."/>
            <person name="Fan D."/>
            <person name="Liu Y."/>
            <person name="Guan J."/>
            <person name="Zhang Y."/>
            <person name="Yu S."/>
            <person name="Liu X."/>
            <person name="Zhang Y."/>
            <person name="Hong G."/>
            <person name="Han B."/>
            <person name="Choisne N."/>
            <person name="Demange N."/>
            <person name="Orjeda G."/>
            <person name="Samain S."/>
            <person name="Cattolico L."/>
            <person name="Pelletier E."/>
            <person name="Couloux A."/>
            <person name="Segurens B."/>
            <person name="Wincker P."/>
            <person name="D'Hont A."/>
            <person name="Scarpelli C."/>
            <person name="Weissenbach J."/>
            <person name="Salanoubat M."/>
            <person name="Quetier F."/>
            <person name="Yu Y."/>
            <person name="Kim H.R."/>
            <person name="Rambo T."/>
            <person name="Currie J."/>
            <person name="Collura K."/>
            <person name="Luo M."/>
            <person name="Yang T."/>
            <person name="Ammiraju J.S.S."/>
            <person name="Engler F."/>
            <person name="Soderlund C."/>
            <person name="Wing R.A."/>
            <person name="Palmer L.E."/>
            <person name="de la Bastide M."/>
            <person name="Spiegel L."/>
            <person name="Nascimento L."/>
            <person name="Zutavern T."/>
            <person name="O'Shaughnessy A."/>
            <person name="Dike S."/>
            <person name="Dedhia N."/>
            <person name="Preston R."/>
            <person name="Balija V."/>
            <person name="McCombie W.R."/>
            <person name="Chow T."/>
            <person name="Chen H."/>
            <person name="Chung M."/>
            <person name="Chen C."/>
            <person name="Shaw J."/>
            <person name="Wu H."/>
            <person name="Hsiao K."/>
            <person name="Chao Y."/>
            <person name="Chu M."/>
            <person name="Cheng C."/>
            <person name="Hour A."/>
            <person name="Lee P."/>
            <person name="Lin S."/>
            <person name="Lin Y."/>
            <person name="Liou J."/>
            <person name="Liu S."/>
            <person name="Hsing Y."/>
            <person name="Raghuvanshi S."/>
            <person name="Mohanty A."/>
            <person name="Bharti A.K."/>
            <person name="Gaur A."/>
            <person name="Gupta V."/>
            <person name="Kumar D."/>
            <person name="Ravi V."/>
            <person name="Vij S."/>
            <person name="Kapur A."/>
            <person name="Khurana P."/>
            <person name="Khurana P."/>
            <person name="Khurana J.P."/>
            <person name="Tyagi A.K."/>
            <person name="Gaikwad K."/>
            <person name="Singh A."/>
            <person name="Dalal V."/>
            <person name="Srivastava S."/>
            <person name="Dixit A."/>
            <person name="Pal A.K."/>
            <person name="Ghazi I.A."/>
            <person name="Yadav M."/>
            <person name="Pandit A."/>
            <person name="Bhargava A."/>
            <person name="Sureshbabu K."/>
            <person name="Batra K."/>
            <person name="Sharma T.R."/>
            <person name="Mohapatra T."/>
            <person name="Singh N.K."/>
            <person name="Messing J."/>
            <person name="Nelson A.B."/>
            <person name="Fuks G."/>
            <person name="Kavchok S."/>
            <person name="Keizer G."/>
            <person name="Linton E."/>
            <person name="Llaca V."/>
            <person name="Song R."/>
            <person name="Tanyolac B."/>
            <person name="Young S."/>
            <person name="Ho-Il K."/>
            <person name="Hahn J.H."/>
            <person name="Sangsakoo G."/>
            <person name="Vanavichit A."/>
            <person name="de Mattos Luiz.A.T."/>
            <person name="Zimmer P.D."/>
            <person name="Malone G."/>
            <person name="Dellagostin O."/>
            <person name="de Oliveira A.C."/>
            <person name="Bevan M."/>
            <person name="Bancroft I."/>
            <person name="Minx P."/>
            <person name="Cordum H."/>
            <person name="Wilson R."/>
            <person name="Cheng Z."/>
            <person name="Jin W."/>
            <person name="Jiang J."/>
            <person name="Leong S.A."/>
            <person name="Iwama H."/>
            <person name="Gojobori T."/>
            <person name="Itoh T."/>
            <person name="Niimura Y."/>
            <person name="Fujii Y."/>
            <person name="Habara T."/>
            <person name="Sakai H."/>
            <person name="Sato Y."/>
            <person name="Wilson G."/>
            <person name="Kumar K."/>
            <person name="McCouch S."/>
            <person name="Juretic N."/>
            <person name="Hoen D."/>
            <person name="Wright S."/>
            <person name="Bruskiewich R."/>
            <person name="Bureau T."/>
            <person name="Miyao A."/>
            <person name="Hirochika H."/>
            <person name="Nishikawa T."/>
            <person name="Kadowaki K."/>
            <person name="Sugiura M."/>
            <person name="Burr B."/>
            <person name="Sasaki T."/>
        </authorList>
    </citation>
    <scope>NUCLEOTIDE SEQUENCE [LARGE SCALE GENOMIC DNA]</scope>
    <source>
        <strain evidence="5">cv. Nipponbare</strain>
    </source>
</reference>
<dbReference type="InterPro" id="IPR043502">
    <property type="entry name" value="DNA/RNA_pol_sf"/>
</dbReference>
<evidence type="ECO:0000259" key="3">
    <source>
        <dbReference type="PROSITE" id="PS50158"/>
    </source>
</evidence>
<feature type="region of interest" description="Disordered" evidence="2">
    <location>
        <begin position="111"/>
        <end position="210"/>
    </location>
</feature>
<dbReference type="EMBL" id="AC137606">
    <property type="protein sequence ID" value="AAV24811.1"/>
    <property type="molecule type" value="Genomic_DNA"/>
</dbReference>
<dbReference type="Pfam" id="PF00078">
    <property type="entry name" value="RVT_1"/>
    <property type="match status" value="1"/>
</dbReference>
<feature type="compositionally biased region" description="Gly residues" evidence="2">
    <location>
        <begin position="126"/>
        <end position="152"/>
    </location>
</feature>
<feature type="compositionally biased region" description="Basic and acidic residues" evidence="2">
    <location>
        <begin position="385"/>
        <end position="395"/>
    </location>
</feature>
<reference evidence="5" key="2">
    <citation type="journal article" date="2008" name="Nucleic Acids Res.">
        <title>The rice annotation project database (RAP-DB): 2008 update.</title>
        <authorList>
            <consortium name="The rice annotation project (RAP)"/>
        </authorList>
    </citation>
    <scope>GENOME REANNOTATION</scope>
    <source>
        <strain evidence="5">cv. Nipponbare</strain>
    </source>
</reference>
<feature type="compositionally biased region" description="Gly residues" evidence="2">
    <location>
        <begin position="81"/>
        <end position="95"/>
    </location>
</feature>
<feature type="compositionally biased region" description="Basic and acidic residues" evidence="2">
    <location>
        <begin position="169"/>
        <end position="182"/>
    </location>
</feature>
<protein>
    <recommendedName>
        <fullName evidence="3">CCHC-type domain-containing protein</fullName>
    </recommendedName>
</protein>
<dbReference type="PANTHER" id="PTHR33170:SF40">
    <property type="entry name" value="OS04G0557100 PROTEIN"/>
    <property type="match status" value="1"/>
</dbReference>
<dbReference type="SUPFAM" id="SSF56672">
    <property type="entry name" value="DNA/RNA polymerases"/>
    <property type="match status" value="1"/>
</dbReference>
<evidence type="ECO:0000313" key="4">
    <source>
        <dbReference type="EMBL" id="AAV24811.1"/>
    </source>
</evidence>